<dbReference type="SUPFAM" id="SSF53271">
    <property type="entry name" value="PRTase-like"/>
    <property type="match status" value="1"/>
</dbReference>
<dbReference type="Gene3D" id="3.40.50.2020">
    <property type="match status" value="2"/>
</dbReference>
<keyword evidence="8" id="KW-0460">Magnesium</keyword>
<evidence type="ECO:0000256" key="1">
    <source>
        <dbReference type="ARBA" id="ARBA00013247"/>
    </source>
</evidence>
<dbReference type="AlphaFoldDB" id="A0A2M8QH09"/>
<dbReference type="Pfam" id="PF14572">
    <property type="entry name" value="Pribosyl_synth"/>
    <property type="match status" value="1"/>
</dbReference>
<dbReference type="FunFam" id="3.40.50.2020:FF:000007">
    <property type="entry name" value="Ribose-phosphate pyrophosphokinase"/>
    <property type="match status" value="1"/>
</dbReference>
<reference evidence="11 12" key="1">
    <citation type="submission" date="2017-11" db="EMBL/GenBank/DDBJ databases">
        <title>Evolution of Phototrophy in the Chloroflexi Phylum Driven by Horizontal Gene Transfer.</title>
        <authorList>
            <person name="Ward L.M."/>
            <person name="Hemp J."/>
            <person name="Shih P.M."/>
            <person name="Mcglynn S.E."/>
            <person name="Fischer W."/>
        </authorList>
    </citation>
    <scope>NUCLEOTIDE SEQUENCE [LARGE SCALE GENOMIC DNA]</scope>
    <source>
        <strain evidence="11">JP3_7</strain>
    </source>
</reference>
<dbReference type="InterPro" id="IPR005946">
    <property type="entry name" value="Rib-P_diPkinase"/>
</dbReference>
<organism evidence="11 12">
    <name type="scientific">Candidatus Thermofonsia Clade 3 bacterium</name>
    <dbReference type="NCBI Taxonomy" id="2364212"/>
    <lineage>
        <taxon>Bacteria</taxon>
        <taxon>Bacillati</taxon>
        <taxon>Chloroflexota</taxon>
        <taxon>Candidatus Thermofontia</taxon>
        <taxon>Candidatus Thermofonsia Clade 3</taxon>
    </lineage>
</organism>
<dbReference type="PANTHER" id="PTHR10210:SF41">
    <property type="entry name" value="RIBOSE-PHOSPHATE PYROPHOSPHOKINASE 1, CHLOROPLASTIC"/>
    <property type="match status" value="1"/>
</dbReference>
<sequence length="314" mass="34532">MYGGIKLFSGTSHPALAQEISDYLGVPLSGREIIKFPNENLFVQLHESVRGQDVFLIQTMCPPVSDNIMELLIAIDCLRRDSAGRITVVVPYLAYARSDKKDQPRVPITARLLADMIQIAGADRYITVDLHAGQIQGFFSIPGDEITAFHILNEYFAQKQLEDVVIVTADLGFAKKGRNFAARLQVPMAFVEKRRTGNDNCSEALTVIGDVDGKNVIIVDDEISTGGSIANTVRVVKEHGARDIYVSCSHPVLAPPAIERLRALPVKELVTTNTLPIPPERMLPNIKVLSVGPLLAEVIRRVHEGRSVGELFNE</sequence>
<dbReference type="GO" id="GO:0016301">
    <property type="term" value="F:kinase activity"/>
    <property type="evidence" value="ECO:0007669"/>
    <property type="project" value="UniProtKB-KW"/>
</dbReference>
<evidence type="ECO:0000256" key="9">
    <source>
        <dbReference type="ARBA" id="ARBA00049535"/>
    </source>
</evidence>
<proteinExistence type="predicted"/>
<evidence type="ECO:0000256" key="6">
    <source>
        <dbReference type="ARBA" id="ARBA00022777"/>
    </source>
</evidence>
<comment type="catalytic activity">
    <reaction evidence="9">
        <text>D-ribose 5-phosphate + ATP = 5-phospho-alpha-D-ribose 1-diphosphate + AMP + H(+)</text>
        <dbReference type="Rhea" id="RHEA:15609"/>
        <dbReference type="ChEBI" id="CHEBI:15378"/>
        <dbReference type="ChEBI" id="CHEBI:30616"/>
        <dbReference type="ChEBI" id="CHEBI:58017"/>
        <dbReference type="ChEBI" id="CHEBI:78346"/>
        <dbReference type="ChEBI" id="CHEBI:456215"/>
        <dbReference type="EC" id="2.7.6.1"/>
    </reaction>
</comment>
<keyword evidence="2 11" id="KW-0808">Transferase</keyword>
<dbReference type="NCBIfam" id="NF002320">
    <property type="entry name" value="PRK01259.1"/>
    <property type="match status" value="1"/>
</dbReference>
<dbReference type="EMBL" id="PGTN01000001">
    <property type="protein sequence ID" value="PJF49086.1"/>
    <property type="molecule type" value="Genomic_DNA"/>
</dbReference>
<dbReference type="GO" id="GO:0000287">
    <property type="term" value="F:magnesium ion binding"/>
    <property type="evidence" value="ECO:0007669"/>
    <property type="project" value="InterPro"/>
</dbReference>
<dbReference type="InterPro" id="IPR029099">
    <property type="entry name" value="Pribosyltran_N"/>
</dbReference>
<dbReference type="InterPro" id="IPR029057">
    <property type="entry name" value="PRTase-like"/>
</dbReference>
<keyword evidence="7" id="KW-0067">ATP-binding</keyword>
<evidence type="ECO:0000256" key="7">
    <source>
        <dbReference type="ARBA" id="ARBA00022840"/>
    </source>
</evidence>
<dbReference type="GO" id="GO:0002189">
    <property type="term" value="C:ribose phosphate diphosphokinase complex"/>
    <property type="evidence" value="ECO:0007669"/>
    <property type="project" value="TreeGrafter"/>
</dbReference>
<name>A0A2M8QH09_9CHLR</name>
<evidence type="ECO:0000256" key="2">
    <source>
        <dbReference type="ARBA" id="ARBA00022679"/>
    </source>
</evidence>
<dbReference type="InterPro" id="IPR000836">
    <property type="entry name" value="PRTase_dom"/>
</dbReference>
<keyword evidence="6 11" id="KW-0418">Kinase</keyword>
<comment type="caution">
    <text evidence="11">The sequence shown here is derived from an EMBL/GenBank/DDBJ whole genome shotgun (WGS) entry which is preliminary data.</text>
</comment>
<evidence type="ECO:0000256" key="4">
    <source>
        <dbReference type="ARBA" id="ARBA00022727"/>
    </source>
</evidence>
<evidence type="ECO:0000259" key="10">
    <source>
        <dbReference type="Pfam" id="PF13793"/>
    </source>
</evidence>
<dbReference type="GO" id="GO:0006015">
    <property type="term" value="P:5-phosphoribose 1-diphosphate biosynthetic process"/>
    <property type="evidence" value="ECO:0007669"/>
    <property type="project" value="TreeGrafter"/>
</dbReference>
<evidence type="ECO:0000256" key="3">
    <source>
        <dbReference type="ARBA" id="ARBA00022723"/>
    </source>
</evidence>
<keyword evidence="3" id="KW-0479">Metal-binding</keyword>
<evidence type="ECO:0000256" key="8">
    <source>
        <dbReference type="ARBA" id="ARBA00022842"/>
    </source>
</evidence>
<keyword evidence="5" id="KW-0547">Nucleotide-binding</keyword>
<dbReference type="GO" id="GO:0005737">
    <property type="term" value="C:cytoplasm"/>
    <property type="evidence" value="ECO:0007669"/>
    <property type="project" value="TreeGrafter"/>
</dbReference>
<keyword evidence="4" id="KW-0545">Nucleotide biosynthesis</keyword>
<dbReference type="SMART" id="SM01400">
    <property type="entry name" value="Pribosyltran_N"/>
    <property type="match status" value="1"/>
</dbReference>
<dbReference type="GO" id="GO:0004749">
    <property type="term" value="F:ribose phosphate diphosphokinase activity"/>
    <property type="evidence" value="ECO:0007669"/>
    <property type="project" value="UniProtKB-EC"/>
</dbReference>
<dbReference type="NCBIfam" id="TIGR01251">
    <property type="entry name" value="ribP_PPkin"/>
    <property type="match status" value="1"/>
</dbReference>
<gene>
    <name evidence="11" type="ORF">CUN48_00285</name>
</gene>
<dbReference type="GO" id="GO:0006164">
    <property type="term" value="P:purine nucleotide biosynthetic process"/>
    <property type="evidence" value="ECO:0007669"/>
    <property type="project" value="TreeGrafter"/>
</dbReference>
<accession>A0A2M8QH09</accession>
<dbReference type="EC" id="2.7.6.1" evidence="1"/>
<dbReference type="GO" id="GO:0005524">
    <property type="term" value="F:ATP binding"/>
    <property type="evidence" value="ECO:0007669"/>
    <property type="project" value="UniProtKB-KW"/>
</dbReference>
<dbReference type="CDD" id="cd06223">
    <property type="entry name" value="PRTases_typeI"/>
    <property type="match status" value="1"/>
</dbReference>
<dbReference type="Pfam" id="PF13793">
    <property type="entry name" value="Pribosyltran_N"/>
    <property type="match status" value="1"/>
</dbReference>
<dbReference type="Proteomes" id="UP000230790">
    <property type="component" value="Unassembled WGS sequence"/>
</dbReference>
<evidence type="ECO:0000313" key="12">
    <source>
        <dbReference type="Proteomes" id="UP000230790"/>
    </source>
</evidence>
<dbReference type="PANTHER" id="PTHR10210">
    <property type="entry name" value="RIBOSE-PHOSPHATE DIPHOSPHOKINASE FAMILY MEMBER"/>
    <property type="match status" value="1"/>
</dbReference>
<protein>
    <recommendedName>
        <fullName evidence="1">ribose-phosphate diphosphokinase</fullName>
        <ecNumber evidence="1">2.7.6.1</ecNumber>
    </recommendedName>
</protein>
<evidence type="ECO:0000256" key="5">
    <source>
        <dbReference type="ARBA" id="ARBA00022741"/>
    </source>
</evidence>
<evidence type="ECO:0000313" key="11">
    <source>
        <dbReference type="EMBL" id="PJF49086.1"/>
    </source>
</evidence>
<feature type="domain" description="Ribose-phosphate pyrophosphokinase N-terminal" evidence="10">
    <location>
        <begin position="5"/>
        <end position="121"/>
    </location>
</feature>